<reference evidence="1 2" key="1">
    <citation type="submission" date="2023-06" db="EMBL/GenBank/DDBJ databases">
        <title>Draft genome sequence of Novosphingobium sp. strain IK01.</title>
        <authorList>
            <person name="Hatamoto M."/>
            <person name="Ikarashi T."/>
            <person name="Yamaguchi T."/>
        </authorList>
    </citation>
    <scope>NUCLEOTIDE SEQUENCE [LARGE SCALE GENOMIC DNA]</scope>
    <source>
        <strain evidence="1 2">IK01</strain>
    </source>
</reference>
<comment type="caution">
    <text evidence="1">The sequence shown here is derived from an EMBL/GenBank/DDBJ whole genome shotgun (WGS) entry which is preliminary data.</text>
</comment>
<dbReference type="Proteomes" id="UP001187221">
    <property type="component" value="Unassembled WGS sequence"/>
</dbReference>
<sequence>MAKDRAAEPKLAPDMASDERLAIRVPEAAAFLGLSRSKFFDLVAAGH</sequence>
<name>A0ABQ6P607_9SPHN</name>
<gene>
    <name evidence="1" type="ORF">NUTIK01_03380</name>
</gene>
<keyword evidence="2" id="KW-1185">Reference proteome</keyword>
<proteinExistence type="predicted"/>
<evidence type="ECO:0008006" key="3">
    <source>
        <dbReference type="Google" id="ProtNLM"/>
    </source>
</evidence>
<dbReference type="RefSeq" id="WP_317973417.1">
    <property type="nucleotide sequence ID" value="NZ_BTFW01000001.1"/>
</dbReference>
<organism evidence="1 2">
    <name type="scientific">Novosphingobium pituita</name>
    <dbReference type="NCBI Taxonomy" id="3056842"/>
    <lineage>
        <taxon>Bacteria</taxon>
        <taxon>Pseudomonadati</taxon>
        <taxon>Pseudomonadota</taxon>
        <taxon>Alphaproteobacteria</taxon>
        <taxon>Sphingomonadales</taxon>
        <taxon>Sphingomonadaceae</taxon>
        <taxon>Novosphingobium</taxon>
    </lineage>
</organism>
<protein>
    <recommendedName>
        <fullName evidence="3">DNA-binding protein</fullName>
    </recommendedName>
</protein>
<evidence type="ECO:0000313" key="2">
    <source>
        <dbReference type="Proteomes" id="UP001187221"/>
    </source>
</evidence>
<evidence type="ECO:0000313" key="1">
    <source>
        <dbReference type="EMBL" id="GMM59561.1"/>
    </source>
</evidence>
<dbReference type="EMBL" id="BTFW01000001">
    <property type="protein sequence ID" value="GMM59561.1"/>
    <property type="molecule type" value="Genomic_DNA"/>
</dbReference>
<accession>A0ABQ6P607</accession>